<protein>
    <recommendedName>
        <fullName evidence="3">Carrier domain-containing protein</fullName>
    </recommendedName>
</protein>
<dbReference type="SMART" id="SM00823">
    <property type="entry name" value="PKS_PP"/>
    <property type="match status" value="1"/>
</dbReference>
<dbReference type="AlphaFoldDB" id="A0A0B5EZX5"/>
<accession>A0A0B5EZX5</accession>
<dbReference type="KEGG" id="sals:SLNWT_6993"/>
<dbReference type="InterPro" id="IPR020806">
    <property type="entry name" value="PKS_PP-bd"/>
</dbReference>
<dbReference type="InterPro" id="IPR036736">
    <property type="entry name" value="ACP-like_sf"/>
</dbReference>
<evidence type="ECO:0000256" key="2">
    <source>
        <dbReference type="ARBA" id="ARBA00022553"/>
    </source>
</evidence>
<keyword evidence="2" id="KW-0597">Phosphoprotein</keyword>
<evidence type="ECO:0000259" key="3">
    <source>
        <dbReference type="PROSITE" id="PS50075"/>
    </source>
</evidence>
<dbReference type="EMBL" id="CP010519">
    <property type="protein sequence ID" value="AJE87369.1"/>
    <property type="molecule type" value="Genomic_DNA"/>
</dbReference>
<feature type="domain" description="Carrier" evidence="3">
    <location>
        <begin position="6"/>
        <end position="81"/>
    </location>
</feature>
<evidence type="ECO:0000313" key="5">
    <source>
        <dbReference type="Proteomes" id="UP000031523"/>
    </source>
</evidence>
<dbReference type="SUPFAM" id="SSF47336">
    <property type="entry name" value="ACP-like"/>
    <property type="match status" value="1"/>
</dbReference>
<dbReference type="Proteomes" id="UP000031523">
    <property type="component" value="Chromosome"/>
</dbReference>
<dbReference type="Pfam" id="PF00550">
    <property type="entry name" value="PP-binding"/>
    <property type="match status" value="1"/>
</dbReference>
<keyword evidence="1" id="KW-0596">Phosphopantetheine</keyword>
<dbReference type="InterPro" id="IPR009081">
    <property type="entry name" value="PP-bd_ACP"/>
</dbReference>
<keyword evidence="5" id="KW-1185">Reference proteome</keyword>
<organism evidence="4 5">
    <name type="scientific">Streptomyces albus (strain ATCC 21838 / DSM 41398 / FERM P-419 / JCM 4703 / NBRC 107858)</name>
    <dbReference type="NCBI Taxonomy" id="1081613"/>
    <lineage>
        <taxon>Bacteria</taxon>
        <taxon>Bacillati</taxon>
        <taxon>Actinomycetota</taxon>
        <taxon>Actinomycetes</taxon>
        <taxon>Kitasatosporales</taxon>
        <taxon>Streptomycetaceae</taxon>
        <taxon>Streptomyces</taxon>
    </lineage>
</organism>
<dbReference type="GO" id="GO:0031177">
    <property type="term" value="F:phosphopantetheine binding"/>
    <property type="evidence" value="ECO:0007669"/>
    <property type="project" value="InterPro"/>
</dbReference>
<sequence length="89" mass="9482">MTRKEREIADRLAAAIAEDLGLAEGEHPDRRATFVDLGLDSASVVAVAGAAEEHLGVEVPTEWLFDHPSIDALARHLASLKPAAEGERA</sequence>
<proteinExistence type="predicted"/>
<dbReference type="SMART" id="SM01294">
    <property type="entry name" value="PKS_PP_betabranch"/>
    <property type="match status" value="1"/>
</dbReference>
<dbReference type="GO" id="GO:0017000">
    <property type="term" value="P:antibiotic biosynthetic process"/>
    <property type="evidence" value="ECO:0007669"/>
    <property type="project" value="UniProtKB-ARBA"/>
</dbReference>
<dbReference type="PROSITE" id="PS50075">
    <property type="entry name" value="CARRIER"/>
    <property type="match status" value="1"/>
</dbReference>
<reference evidence="4 5" key="1">
    <citation type="submission" date="2015-01" db="EMBL/GenBank/DDBJ databases">
        <title>Enhanced salinomycin production by adjusting the supply of polyketide extender units in Streptomyce albus DSM 41398.</title>
        <authorList>
            <person name="Lu C."/>
        </authorList>
    </citation>
    <scope>NUCLEOTIDE SEQUENCE [LARGE SCALE GENOMIC DNA]</scope>
    <source>
        <strain evidence="5">ATCC 21838 / DSM 41398 / FERM P-419 / JCM 4703 / NBRC 107858</strain>
    </source>
</reference>
<dbReference type="Gene3D" id="1.10.1200.10">
    <property type="entry name" value="ACP-like"/>
    <property type="match status" value="1"/>
</dbReference>
<name>A0A0B5EZX5_STRA4</name>
<evidence type="ECO:0000256" key="1">
    <source>
        <dbReference type="ARBA" id="ARBA00022450"/>
    </source>
</evidence>
<gene>
    <name evidence="4" type="ORF">SLNWT_6993</name>
</gene>
<evidence type="ECO:0000313" key="4">
    <source>
        <dbReference type="EMBL" id="AJE87369.1"/>
    </source>
</evidence>